<evidence type="ECO:0000256" key="1">
    <source>
        <dbReference type="SAM" id="MobiDB-lite"/>
    </source>
</evidence>
<dbReference type="Proteomes" id="UP001430919">
    <property type="component" value="Unassembled WGS sequence"/>
</dbReference>
<name>A0ABS8MPK0_9FLAO</name>
<evidence type="ECO:0000313" key="3">
    <source>
        <dbReference type="Proteomes" id="UP001430919"/>
    </source>
</evidence>
<evidence type="ECO:0000313" key="2">
    <source>
        <dbReference type="EMBL" id="MCC9070692.1"/>
    </source>
</evidence>
<organism evidence="2 3">
    <name type="scientific">Flavobacterium pisciphilum</name>
    <dbReference type="NCBI Taxonomy" id="2893755"/>
    <lineage>
        <taxon>Bacteria</taxon>
        <taxon>Pseudomonadati</taxon>
        <taxon>Bacteroidota</taxon>
        <taxon>Flavobacteriia</taxon>
        <taxon>Flavobacteriales</taxon>
        <taxon>Flavobacteriaceae</taxon>
        <taxon>Flavobacterium</taxon>
    </lineage>
</organism>
<proteinExistence type="predicted"/>
<reference evidence="2" key="1">
    <citation type="submission" date="2021-11" db="EMBL/GenBank/DDBJ databases">
        <title>Description of novel Flavobacterium species.</title>
        <authorList>
            <person name="Saticioglu I.B."/>
            <person name="Ay H."/>
            <person name="Altun S."/>
            <person name="Duman M."/>
        </authorList>
    </citation>
    <scope>NUCLEOTIDE SEQUENCE</scope>
    <source>
        <strain evidence="2">F-65</strain>
    </source>
</reference>
<dbReference type="EMBL" id="JAJJMO010000001">
    <property type="protein sequence ID" value="MCC9070692.1"/>
    <property type="molecule type" value="Genomic_DNA"/>
</dbReference>
<feature type="region of interest" description="Disordered" evidence="1">
    <location>
        <begin position="24"/>
        <end position="43"/>
    </location>
</feature>
<protein>
    <submittedName>
        <fullName evidence="2">Uncharacterized protein</fullName>
    </submittedName>
</protein>
<comment type="caution">
    <text evidence="2">The sequence shown here is derived from an EMBL/GenBank/DDBJ whole genome shotgun (WGS) entry which is preliminary data.</text>
</comment>
<gene>
    <name evidence="2" type="ORF">LNQ49_03635</name>
</gene>
<sequence length="78" mass="8234">MLKTILSLNGVELLSKNQLKNISGKGQNGPQIQPKCADGNWAPPGSSSANYPNYPCAHIEGPVPCLPLFLADGTIIEC</sequence>
<accession>A0ABS8MPK0</accession>
<keyword evidence="3" id="KW-1185">Reference proteome</keyword>
<dbReference type="RefSeq" id="WP_229987362.1">
    <property type="nucleotide sequence ID" value="NZ_JAJJMO010000001.1"/>
</dbReference>